<dbReference type="Proteomes" id="UP000482209">
    <property type="component" value="Unassembled WGS sequence"/>
</dbReference>
<dbReference type="Gene3D" id="3.30.450.20">
    <property type="entry name" value="PAS domain"/>
    <property type="match status" value="1"/>
</dbReference>
<dbReference type="InterPro" id="IPR004089">
    <property type="entry name" value="MCPsignal_dom"/>
</dbReference>
<organism evidence="12 13">
    <name type="scientific">Velocimicrobium porci</name>
    <dbReference type="NCBI Taxonomy" id="2606634"/>
    <lineage>
        <taxon>Bacteria</taxon>
        <taxon>Bacillati</taxon>
        <taxon>Bacillota</taxon>
        <taxon>Clostridia</taxon>
        <taxon>Lachnospirales</taxon>
        <taxon>Lachnospiraceae</taxon>
        <taxon>Velocimicrobium</taxon>
    </lineage>
</organism>
<evidence type="ECO:0000256" key="9">
    <source>
        <dbReference type="SAM" id="Phobius"/>
    </source>
</evidence>
<evidence type="ECO:0000256" key="1">
    <source>
        <dbReference type="ARBA" id="ARBA00004651"/>
    </source>
</evidence>
<evidence type="ECO:0000256" key="5">
    <source>
        <dbReference type="ARBA" id="ARBA00022989"/>
    </source>
</evidence>
<dbReference type="GO" id="GO:0007165">
    <property type="term" value="P:signal transduction"/>
    <property type="evidence" value="ECO:0007669"/>
    <property type="project" value="UniProtKB-KW"/>
</dbReference>
<dbReference type="PANTHER" id="PTHR43531">
    <property type="entry name" value="PROTEIN ICFG"/>
    <property type="match status" value="1"/>
</dbReference>
<evidence type="ECO:0000256" key="2">
    <source>
        <dbReference type="ARBA" id="ARBA00022475"/>
    </source>
</evidence>
<keyword evidence="8" id="KW-0807">Transducer</keyword>
<evidence type="ECO:0000313" key="12">
    <source>
        <dbReference type="EMBL" id="MSS62583.1"/>
    </source>
</evidence>
<evidence type="ECO:0000259" key="10">
    <source>
        <dbReference type="PROSITE" id="PS50111"/>
    </source>
</evidence>
<dbReference type="GO" id="GO:0005886">
    <property type="term" value="C:plasma membrane"/>
    <property type="evidence" value="ECO:0007669"/>
    <property type="project" value="UniProtKB-SubCell"/>
</dbReference>
<dbReference type="RefSeq" id="WP_154516228.1">
    <property type="nucleotide sequence ID" value="NZ_VUMT01000001.1"/>
</dbReference>
<dbReference type="SUPFAM" id="SSF58104">
    <property type="entry name" value="Methyl-accepting chemotaxis protein (MCP) signaling domain"/>
    <property type="match status" value="1"/>
</dbReference>
<sequence length="641" mass="69879">MKIKTRLSIIFGVTVFGIVSIIGIVTYNKNMEMGTVDAKKTMQISAELAAKEIEEKLDDFTKMVKVSGVDSVFASSSQNQVVSEHIDKLAENYGFTSGNILDRKGVSRKDGTDFSERDYVKEALAGKVNISDLTLSKYTGNYGFSVASPVYTKNQEINGVVYYRMDVNFMSKILDQIVISEGSYTYLVDGNGMVIVHPDESMIGSYNIADSKNGVGSIADRILAQVSGAGEYSDETKEYLCGYSPVQGTNGWTIVVTAPKEDFMESTYDTMKTIVVVEFFALVFALILAGLFAGSIGEAVHQVSQTLVSLSKGDLNHQIEPSKRGDEIGQLQNSARELQQTFKKIIYETNMILGGMANYDLTQAAMNSYPGDFNQLSDSVNQIRVILQRLIREVQESAYSVGTGSDELADAAESLATGTVTQAASINQLVVNVEDMVECIARNSDNEEQVQERLQQLDTLIINGNNEMKQLCDVVGQVENMSSDIQNIIGTIETIAFQINILALNASVEAARVGERGRGFAVVADEIGSLATKTAESSNETAELITNCLKKIESVMACADSTSKCLKDIVENSEKISKAFKNISIDTKEQADKSSRIKFEISNISDVVQINSATAEETAAATQELSEQAKNLSKLISRFRV</sequence>
<dbReference type="Gene3D" id="6.10.340.10">
    <property type="match status" value="1"/>
</dbReference>
<protein>
    <submittedName>
        <fullName evidence="12">HAMP domain-containing protein</fullName>
    </submittedName>
</protein>
<evidence type="ECO:0000256" key="4">
    <source>
        <dbReference type="ARBA" id="ARBA00022692"/>
    </source>
</evidence>
<keyword evidence="13" id="KW-1185">Reference proteome</keyword>
<feature type="transmembrane region" description="Helical" evidence="9">
    <location>
        <begin position="6"/>
        <end position="27"/>
    </location>
</feature>
<name>A0A6L5XX62_9FIRM</name>
<dbReference type="InterPro" id="IPR051310">
    <property type="entry name" value="MCP_chemotaxis"/>
</dbReference>
<dbReference type="Pfam" id="PF02743">
    <property type="entry name" value="dCache_1"/>
    <property type="match status" value="1"/>
</dbReference>
<keyword evidence="6 9" id="KW-0472">Membrane</keyword>
<dbReference type="InterPro" id="IPR003660">
    <property type="entry name" value="HAMP_dom"/>
</dbReference>
<accession>A0A6L5XX62</accession>
<keyword evidence="2" id="KW-1003">Cell membrane</keyword>
<feature type="domain" description="Methyl-accepting transducer" evidence="10">
    <location>
        <begin position="397"/>
        <end position="626"/>
    </location>
</feature>
<feature type="domain" description="HAMP" evidence="11">
    <location>
        <begin position="294"/>
        <end position="347"/>
    </location>
</feature>
<dbReference type="Gene3D" id="1.10.287.950">
    <property type="entry name" value="Methyl-accepting chemotaxis protein"/>
    <property type="match status" value="1"/>
</dbReference>
<proteinExistence type="inferred from homology"/>
<dbReference type="EMBL" id="VUMT01000001">
    <property type="protein sequence ID" value="MSS62583.1"/>
    <property type="molecule type" value="Genomic_DNA"/>
</dbReference>
<keyword evidence="5 9" id="KW-1133">Transmembrane helix</keyword>
<dbReference type="Pfam" id="PF00015">
    <property type="entry name" value="MCPsignal"/>
    <property type="match status" value="1"/>
</dbReference>
<keyword evidence="3" id="KW-0145">Chemotaxis</keyword>
<dbReference type="AlphaFoldDB" id="A0A6L5XX62"/>
<dbReference type="InterPro" id="IPR029151">
    <property type="entry name" value="Sensor-like_sf"/>
</dbReference>
<evidence type="ECO:0000256" key="8">
    <source>
        <dbReference type="PROSITE-ProRule" id="PRU00284"/>
    </source>
</evidence>
<evidence type="ECO:0000256" key="3">
    <source>
        <dbReference type="ARBA" id="ARBA00022500"/>
    </source>
</evidence>
<dbReference type="SUPFAM" id="SSF103190">
    <property type="entry name" value="Sensory domain-like"/>
    <property type="match status" value="2"/>
</dbReference>
<reference evidence="12 13" key="1">
    <citation type="submission" date="2019-08" db="EMBL/GenBank/DDBJ databases">
        <title>In-depth cultivation of the pig gut microbiome towards novel bacterial diversity and tailored functional studies.</title>
        <authorList>
            <person name="Wylensek D."/>
            <person name="Hitch T.C.A."/>
            <person name="Clavel T."/>
        </authorList>
    </citation>
    <scope>NUCLEOTIDE SEQUENCE [LARGE SCALE GENOMIC DNA]</scope>
    <source>
        <strain evidence="12 13">WCA-693-APC-MOT-I</strain>
    </source>
</reference>
<comment type="subcellular location">
    <subcellularLocation>
        <location evidence="1">Cell membrane</location>
        <topology evidence="1">Multi-pass membrane protein</topology>
    </subcellularLocation>
</comment>
<dbReference type="PANTHER" id="PTHR43531:SF11">
    <property type="entry name" value="METHYL-ACCEPTING CHEMOTAXIS PROTEIN 3"/>
    <property type="match status" value="1"/>
</dbReference>
<gene>
    <name evidence="12" type="ORF">FYJ58_01565</name>
</gene>
<comment type="caution">
    <text evidence="12">The sequence shown here is derived from an EMBL/GenBank/DDBJ whole genome shotgun (WGS) entry which is preliminary data.</text>
</comment>
<dbReference type="Pfam" id="PF00672">
    <property type="entry name" value="HAMP"/>
    <property type="match status" value="1"/>
</dbReference>
<dbReference type="SMART" id="SM00283">
    <property type="entry name" value="MA"/>
    <property type="match status" value="1"/>
</dbReference>
<evidence type="ECO:0000256" key="6">
    <source>
        <dbReference type="ARBA" id="ARBA00023136"/>
    </source>
</evidence>
<dbReference type="InterPro" id="IPR033479">
    <property type="entry name" value="dCache_1"/>
</dbReference>
<dbReference type="PROSITE" id="PS50111">
    <property type="entry name" value="CHEMOTAXIS_TRANSDUC_2"/>
    <property type="match status" value="1"/>
</dbReference>
<dbReference type="GO" id="GO:0004888">
    <property type="term" value="F:transmembrane signaling receptor activity"/>
    <property type="evidence" value="ECO:0007669"/>
    <property type="project" value="TreeGrafter"/>
</dbReference>
<comment type="similarity">
    <text evidence="7">Belongs to the methyl-accepting chemotaxis (MCP) protein family.</text>
</comment>
<evidence type="ECO:0000313" key="13">
    <source>
        <dbReference type="Proteomes" id="UP000482209"/>
    </source>
</evidence>
<dbReference type="CDD" id="cd06225">
    <property type="entry name" value="HAMP"/>
    <property type="match status" value="1"/>
</dbReference>
<evidence type="ECO:0000256" key="7">
    <source>
        <dbReference type="ARBA" id="ARBA00029447"/>
    </source>
</evidence>
<feature type="transmembrane region" description="Helical" evidence="9">
    <location>
        <begin position="274"/>
        <end position="296"/>
    </location>
</feature>
<evidence type="ECO:0000259" key="11">
    <source>
        <dbReference type="PROSITE" id="PS50885"/>
    </source>
</evidence>
<dbReference type="PROSITE" id="PS50885">
    <property type="entry name" value="HAMP"/>
    <property type="match status" value="1"/>
</dbReference>
<keyword evidence="4 9" id="KW-0812">Transmembrane</keyword>
<dbReference type="CDD" id="cd12912">
    <property type="entry name" value="PDC2_MCP_like"/>
    <property type="match status" value="1"/>
</dbReference>
<dbReference type="GO" id="GO:0006935">
    <property type="term" value="P:chemotaxis"/>
    <property type="evidence" value="ECO:0007669"/>
    <property type="project" value="UniProtKB-KW"/>
</dbReference>